<evidence type="ECO:0000256" key="1">
    <source>
        <dbReference type="SAM" id="Phobius"/>
    </source>
</evidence>
<keyword evidence="1" id="KW-1133">Transmembrane helix</keyword>
<evidence type="ECO:0000313" key="2">
    <source>
        <dbReference type="EMBL" id="TYS17178.1"/>
    </source>
</evidence>
<keyword evidence="1" id="KW-0472">Membrane</keyword>
<accession>A0A5D4NUN7</accession>
<feature type="transmembrane region" description="Helical" evidence="1">
    <location>
        <begin position="43"/>
        <end position="60"/>
    </location>
</feature>
<organism evidence="2 3">
    <name type="scientific">Rossellomorea vietnamensis</name>
    <dbReference type="NCBI Taxonomy" id="218284"/>
    <lineage>
        <taxon>Bacteria</taxon>
        <taxon>Bacillati</taxon>
        <taxon>Bacillota</taxon>
        <taxon>Bacilli</taxon>
        <taxon>Bacillales</taxon>
        <taxon>Bacillaceae</taxon>
        <taxon>Rossellomorea</taxon>
    </lineage>
</organism>
<dbReference type="OrthoDB" id="2974027at2"/>
<dbReference type="AlphaFoldDB" id="A0A5D4NUN7"/>
<sequence>MQNFFKYSWRVNILFIPAWFFLYLAAFRFGFTNWTDATLNINDLYAAGCVIGSIVFFMLTRRQAIKEFNDQYPPGQESEQ</sequence>
<name>A0A5D4NUN7_9BACI</name>
<reference evidence="2 3" key="1">
    <citation type="submission" date="2019-08" db="EMBL/GenBank/DDBJ databases">
        <title>Bacillus genomes from the desert of Cuatro Cienegas, Coahuila.</title>
        <authorList>
            <person name="Olmedo-Alvarez G."/>
        </authorList>
    </citation>
    <scope>NUCLEOTIDE SEQUENCE [LARGE SCALE GENOMIC DNA]</scope>
    <source>
        <strain evidence="2 3">CH34_1T</strain>
    </source>
</reference>
<evidence type="ECO:0000313" key="3">
    <source>
        <dbReference type="Proteomes" id="UP000322267"/>
    </source>
</evidence>
<gene>
    <name evidence="2" type="ORF">FZC78_11045</name>
</gene>
<feature type="transmembrane region" description="Helical" evidence="1">
    <location>
        <begin position="12"/>
        <end position="31"/>
    </location>
</feature>
<dbReference type="EMBL" id="VTEI01000004">
    <property type="protein sequence ID" value="TYS17178.1"/>
    <property type="molecule type" value="Genomic_DNA"/>
</dbReference>
<dbReference type="Proteomes" id="UP000322267">
    <property type="component" value="Unassembled WGS sequence"/>
</dbReference>
<keyword evidence="1" id="KW-0812">Transmembrane</keyword>
<proteinExistence type="predicted"/>
<protein>
    <submittedName>
        <fullName evidence="2">Uncharacterized protein</fullName>
    </submittedName>
</protein>
<comment type="caution">
    <text evidence="2">The sequence shown here is derived from an EMBL/GenBank/DDBJ whole genome shotgun (WGS) entry which is preliminary data.</text>
</comment>